<dbReference type="AlphaFoldDB" id="A0A9J2PGK3"/>
<name>A0A9J2PGK3_ASCLU</name>
<proteinExistence type="predicted"/>
<feature type="coiled-coil region" evidence="1">
    <location>
        <begin position="71"/>
        <end position="119"/>
    </location>
</feature>
<organism evidence="2 3">
    <name type="scientific">Ascaris lumbricoides</name>
    <name type="common">Giant roundworm</name>
    <dbReference type="NCBI Taxonomy" id="6252"/>
    <lineage>
        <taxon>Eukaryota</taxon>
        <taxon>Metazoa</taxon>
        <taxon>Ecdysozoa</taxon>
        <taxon>Nematoda</taxon>
        <taxon>Chromadorea</taxon>
        <taxon>Rhabditida</taxon>
        <taxon>Spirurina</taxon>
        <taxon>Ascaridomorpha</taxon>
        <taxon>Ascaridoidea</taxon>
        <taxon>Ascarididae</taxon>
        <taxon>Ascaris</taxon>
    </lineage>
</organism>
<reference evidence="3" key="1">
    <citation type="submission" date="2023-03" db="UniProtKB">
        <authorList>
            <consortium name="WormBaseParasite"/>
        </authorList>
    </citation>
    <scope>IDENTIFICATION</scope>
</reference>
<dbReference type="WBParaSite" id="ALUE_0000845901-mRNA-1">
    <property type="protein sequence ID" value="ALUE_0000845901-mRNA-1"/>
    <property type="gene ID" value="ALUE_0000845901"/>
</dbReference>
<accession>A0A9J2PGK3</accession>
<dbReference type="Proteomes" id="UP000036681">
    <property type="component" value="Unplaced"/>
</dbReference>
<evidence type="ECO:0000313" key="3">
    <source>
        <dbReference type="WBParaSite" id="ALUE_0000845901-mRNA-1"/>
    </source>
</evidence>
<evidence type="ECO:0000313" key="2">
    <source>
        <dbReference type="Proteomes" id="UP000036681"/>
    </source>
</evidence>
<evidence type="ECO:0000256" key="1">
    <source>
        <dbReference type="SAM" id="Coils"/>
    </source>
</evidence>
<sequence length="231" mass="27038">MRLKEEQKQLKDDVAVLTTKANAIETANERLNMELEKLIQQEVSLCDKITHVEAAIKVKEEEATRIARKMLEEKDIQKRMQETKLDELIKEGEQLKKKQNELKVELKNNQIMINNYRNRYNTLSQMKKNIRGDEKEVASLVASLDEWRTRVNDSEKELQSLETILMTANQKNQIVKNDLATMKPYSEEATELKRIYAEEKALQLELTDAKNKLRILQMEKKGEIAFDNDDD</sequence>
<keyword evidence="1" id="KW-0175">Coiled coil</keyword>
<protein>
    <submittedName>
        <fullName evidence="3">Uncharacterized protein</fullName>
    </submittedName>
</protein>
<feature type="coiled-coil region" evidence="1">
    <location>
        <begin position="144"/>
        <end position="219"/>
    </location>
</feature>
<keyword evidence="2" id="KW-1185">Reference proteome</keyword>